<keyword evidence="4" id="KW-1185">Reference proteome</keyword>
<dbReference type="AlphaFoldDB" id="A0A3N4PQ61"/>
<dbReference type="GO" id="GO:0030246">
    <property type="term" value="F:carbohydrate binding"/>
    <property type="evidence" value="ECO:0007669"/>
    <property type="project" value="InterPro"/>
</dbReference>
<dbReference type="InterPro" id="IPR011330">
    <property type="entry name" value="Glyco_hydro/deAcase_b/a-brl"/>
</dbReference>
<feature type="transmembrane region" description="Helical" evidence="1">
    <location>
        <begin position="60"/>
        <end position="76"/>
    </location>
</feature>
<dbReference type="CDD" id="cd10791">
    <property type="entry name" value="GH38N_AMII_like_1"/>
    <property type="match status" value="1"/>
</dbReference>
<gene>
    <name evidence="3" type="ORF">EGT74_17700</name>
</gene>
<dbReference type="GO" id="GO:0006013">
    <property type="term" value="P:mannose metabolic process"/>
    <property type="evidence" value="ECO:0007669"/>
    <property type="project" value="InterPro"/>
</dbReference>
<organism evidence="3 4">
    <name type="scientific">Chitinophaga lutea</name>
    <dbReference type="NCBI Taxonomy" id="2488634"/>
    <lineage>
        <taxon>Bacteria</taxon>
        <taxon>Pseudomonadati</taxon>
        <taxon>Bacteroidota</taxon>
        <taxon>Chitinophagia</taxon>
        <taxon>Chitinophagales</taxon>
        <taxon>Chitinophagaceae</taxon>
        <taxon>Chitinophaga</taxon>
    </lineage>
</organism>
<keyword evidence="1" id="KW-1133">Transmembrane helix</keyword>
<evidence type="ECO:0000313" key="3">
    <source>
        <dbReference type="EMBL" id="RPE08859.1"/>
    </source>
</evidence>
<dbReference type="PANTHER" id="PTHR46017:SF1">
    <property type="entry name" value="ALPHA-MANNOSIDASE 2C1"/>
    <property type="match status" value="1"/>
</dbReference>
<protein>
    <recommendedName>
        <fullName evidence="2">Glycoside hydrolase family 38 N-terminal domain-containing protein</fullName>
    </recommendedName>
</protein>
<dbReference type="Pfam" id="PF01074">
    <property type="entry name" value="Glyco_hydro_38N"/>
    <property type="match status" value="1"/>
</dbReference>
<evidence type="ECO:0000313" key="4">
    <source>
        <dbReference type="Proteomes" id="UP000278351"/>
    </source>
</evidence>
<name>A0A3N4PQ61_9BACT</name>
<accession>A0A3N4PQ61</accession>
<proteinExistence type="predicted"/>
<keyword evidence="1" id="KW-0472">Membrane</keyword>
<dbReference type="InterPro" id="IPR027291">
    <property type="entry name" value="Glyco_hydro_38_N_sf"/>
</dbReference>
<dbReference type="Proteomes" id="UP000278351">
    <property type="component" value="Unassembled WGS sequence"/>
</dbReference>
<keyword evidence="1" id="KW-0812">Transmembrane</keyword>
<comment type="caution">
    <text evidence="3">The sequence shown here is derived from an EMBL/GenBank/DDBJ whole genome shotgun (WGS) entry which is preliminary data.</text>
</comment>
<feature type="domain" description="Glycoside hydrolase family 38 N-terminal" evidence="2">
    <location>
        <begin position="86"/>
        <end position="272"/>
    </location>
</feature>
<dbReference type="GO" id="GO:0009313">
    <property type="term" value="P:oligosaccharide catabolic process"/>
    <property type="evidence" value="ECO:0007669"/>
    <property type="project" value="TreeGrafter"/>
</dbReference>
<dbReference type="Gene3D" id="3.20.110.10">
    <property type="entry name" value="Glycoside hydrolase 38, N terminal domain"/>
    <property type="match status" value="1"/>
</dbReference>
<dbReference type="EMBL" id="RPDH01000002">
    <property type="protein sequence ID" value="RPE08859.1"/>
    <property type="molecule type" value="Genomic_DNA"/>
</dbReference>
<reference evidence="3 4" key="1">
    <citation type="submission" date="2018-11" db="EMBL/GenBank/DDBJ databases">
        <title>Chitinophaga lutea sp.nov., isolate from arsenic contaminated soil.</title>
        <authorList>
            <person name="Zong Y."/>
        </authorList>
    </citation>
    <scope>NUCLEOTIDE SEQUENCE [LARGE SCALE GENOMIC DNA]</scope>
    <source>
        <strain evidence="3 4">ZY74</strain>
    </source>
</reference>
<dbReference type="SUPFAM" id="SSF74650">
    <property type="entry name" value="Galactose mutarotase-like"/>
    <property type="match status" value="1"/>
</dbReference>
<dbReference type="InterPro" id="IPR000602">
    <property type="entry name" value="Glyco_hydro_38_N"/>
</dbReference>
<sequence>MLDKNRKQGPGETGVGRGVKIASEMINFGRVICREGCYFSEKTGEVVPGRSTNYMRRKNLYILVLTLFTFSATGQVRKASPAVTDVWVVVKSHFDLGFTDLAANVFERYRTEMMDKSLKVMAANRALPPNKRFVWTVPAWPLWAQMLGPQQDSARKVLVEQAVREGALAPHALPFSTHTESLELEDLARGLGFAAKIAHKYNRPLPVAAKMTDVPSHSWVMPTLLHHAGIRFLHIGVNPASQYPRVPQLFWWEGADGSKVLCAYTIDYGSDPFPPADWPCKNYLSMIMAGDNHGPPSPEDVEKWRKQYETKMPGVNVHFGTLDDFAKALLAEQPDLPVVRGDMPDTWIHGLMSMPQATGLARTARPLAPALESMDTHLRMWGLHTGDVAPRLAQAYEQSLLYGEHTWGMNAEYGPRRLYGEEWKQWLAAMEQEPLPAGGDYAKLPRGNKRKWLQSYNDHANYARTAAAIVNSELEARLQQLAASVKDKGVVVYNPLPWKRSGMVMVDGVRVFVENVPPNGYKTVPLVRHTPVQQAAAATLSTPHFTAHFDLQKGGIRSLVDKATGAELVDTASGYVIGQFLHERFSKREVFDRFFYKYSRIHDSWGLNDIGKPGMPDETQVPYRAVSPSDWKISVDATPAEDRVTLIAGNTEGLAKACTIVFTFPRNVPLVDVTWTVEDKTAEKHPEGGWLCFPFKIRQPSFLLGRLGAPVNPAKDIIPGTNRHIHAVNSGVLVTGGNTGVGLCAAEAPLVSLGEPGLWRFSMDYVPEKPVVFVNLYNNMWNTNFPLWQEGSWSERVRIWPVRGTETKENDLAVNAWEMRVPLLAAAAAGNGTLPAEREGLSVSRKGVLVTAFGKNPDSGGKTMLRVWEQSGITAPVIIRLPASLKVRYATPVDLRGEVTGKRIPVSKQAFNVPLHAYSPASWILE</sequence>
<evidence type="ECO:0000259" key="2">
    <source>
        <dbReference type="Pfam" id="PF01074"/>
    </source>
</evidence>
<evidence type="ECO:0000256" key="1">
    <source>
        <dbReference type="SAM" id="Phobius"/>
    </source>
</evidence>
<dbReference type="GO" id="GO:0004559">
    <property type="term" value="F:alpha-mannosidase activity"/>
    <property type="evidence" value="ECO:0007669"/>
    <property type="project" value="InterPro"/>
</dbReference>
<dbReference type="InterPro" id="IPR011013">
    <property type="entry name" value="Gal_mutarotase_sf_dom"/>
</dbReference>
<dbReference type="PANTHER" id="PTHR46017">
    <property type="entry name" value="ALPHA-MANNOSIDASE 2C1"/>
    <property type="match status" value="1"/>
</dbReference>
<dbReference type="SUPFAM" id="SSF88713">
    <property type="entry name" value="Glycoside hydrolase/deacetylase"/>
    <property type="match status" value="1"/>
</dbReference>